<dbReference type="InterPro" id="IPR020568">
    <property type="entry name" value="Ribosomal_Su5_D2-typ_SF"/>
</dbReference>
<dbReference type="GO" id="GO:0006012">
    <property type="term" value="P:galactose metabolic process"/>
    <property type="evidence" value="ECO:0007669"/>
    <property type="project" value="UniProtKB-KW"/>
</dbReference>
<dbReference type="PANTHER" id="PTHR10457">
    <property type="entry name" value="MEVALONATE KINASE/GALACTOKINASE"/>
    <property type="match status" value="1"/>
</dbReference>
<reference evidence="10 11" key="1">
    <citation type="submission" date="2015-06" db="EMBL/GenBank/DDBJ databases">
        <title>Investigation of pathophysiology for high-risk pregnancy and development of treatment modality based on it.</title>
        <authorList>
            <person name="Kim B.-C."/>
            <person name="Lim S."/>
        </authorList>
    </citation>
    <scope>NUCLEOTIDE SEQUENCE [LARGE SCALE GENOMIC DNA]</scope>
    <source>
        <strain evidence="10 11">AD1-86</strain>
    </source>
</reference>
<dbReference type="GO" id="GO:0004335">
    <property type="term" value="F:galactokinase activity"/>
    <property type="evidence" value="ECO:0007669"/>
    <property type="project" value="InterPro"/>
</dbReference>
<accession>A0A1B0ZGF1</accession>
<evidence type="ECO:0000256" key="2">
    <source>
        <dbReference type="ARBA" id="ARBA00022679"/>
    </source>
</evidence>
<keyword evidence="2" id="KW-0808">Transferase</keyword>
<dbReference type="PIRSF" id="PIRSF000530">
    <property type="entry name" value="Galactokinase"/>
    <property type="match status" value="1"/>
</dbReference>
<evidence type="ECO:0000256" key="4">
    <source>
        <dbReference type="ARBA" id="ARBA00022777"/>
    </source>
</evidence>
<dbReference type="GO" id="GO:0005524">
    <property type="term" value="F:ATP binding"/>
    <property type="evidence" value="ECO:0007669"/>
    <property type="project" value="UniProtKB-KW"/>
</dbReference>
<evidence type="ECO:0000259" key="8">
    <source>
        <dbReference type="Pfam" id="PF08544"/>
    </source>
</evidence>
<evidence type="ECO:0000256" key="3">
    <source>
        <dbReference type="ARBA" id="ARBA00022741"/>
    </source>
</evidence>
<dbReference type="PATRIC" id="fig|1630135.4.peg.476"/>
<dbReference type="Gene3D" id="3.30.70.890">
    <property type="entry name" value="GHMP kinase, C-terminal domain"/>
    <property type="match status" value="1"/>
</dbReference>
<dbReference type="Pfam" id="PF00288">
    <property type="entry name" value="GHMP_kinases_N"/>
    <property type="match status" value="1"/>
</dbReference>
<dbReference type="PANTHER" id="PTHR10457:SF7">
    <property type="entry name" value="GALACTOKINASE-RELATED"/>
    <property type="match status" value="1"/>
</dbReference>
<dbReference type="PRINTS" id="PR00473">
    <property type="entry name" value="GALCTOKINASE"/>
</dbReference>
<dbReference type="InterPro" id="IPR006206">
    <property type="entry name" value="Mevalonate/galactokinase"/>
</dbReference>
<dbReference type="InterPro" id="IPR006204">
    <property type="entry name" value="GHMP_kinase_N_dom"/>
</dbReference>
<dbReference type="AlphaFoldDB" id="A0A1B0ZGF1"/>
<feature type="domain" description="Galactokinase N-terminal" evidence="9">
    <location>
        <begin position="4"/>
        <end position="35"/>
    </location>
</feature>
<dbReference type="RefSeq" id="WP_065247346.1">
    <property type="nucleotide sequence ID" value="NZ_CP012117.1"/>
</dbReference>
<evidence type="ECO:0000256" key="6">
    <source>
        <dbReference type="ARBA" id="ARBA00023144"/>
    </source>
</evidence>
<sequence length="411" mass="43789">MRGWRVPGRIEVLGKHTDYAGGQVLVSAVGRAVTVRGQQKSDASSPFSIRTSLNGERAELVPLRDPRLPNGHWGHYVQTVLDRLTTNFGPLASAELTIESDLPPASGMSSSSAVLTAVALTLADLNDLPSREEWQRTIANRVDLAGYAASIENGKRFKNFAGLTGVGTSGGSLDHTGMLATTEGSLSHVVFDPPTVLGTASLPGDLTFVVAVSGVLAEKTGAAREAYNRGPAALGAVLEAWNAHTGREDSSLHRVVRELTGVTDPAQPVERSSRELDALRRVAPEGYASQRLEQFIEESEVLVPEAAAALNRGDIDAFSSIVLRSQDLAERKLGNQIPETVELARSARALGARAASAFGAGFGGSVWALVPRGDAEEFAKQWKRDYEAKYPLREATTLVSDPGSPAERLEF</sequence>
<dbReference type="InterPro" id="IPR013750">
    <property type="entry name" value="GHMP_kinase_C_dom"/>
</dbReference>
<feature type="domain" description="GHMP kinase C-terminal" evidence="8">
    <location>
        <begin position="307"/>
        <end position="387"/>
    </location>
</feature>
<evidence type="ECO:0000256" key="1">
    <source>
        <dbReference type="ARBA" id="ARBA00006566"/>
    </source>
</evidence>
<dbReference type="Gene3D" id="3.30.230.10">
    <property type="match status" value="1"/>
</dbReference>
<dbReference type="STRING" id="1630135.DAD186_04740"/>
<dbReference type="PROSITE" id="PS00627">
    <property type="entry name" value="GHMP_KINASES_ATP"/>
    <property type="match status" value="1"/>
</dbReference>
<feature type="domain" description="GHMP kinase N-terminal" evidence="7">
    <location>
        <begin position="76"/>
        <end position="142"/>
    </location>
</feature>
<dbReference type="SUPFAM" id="SSF55060">
    <property type="entry name" value="GHMP Kinase, C-terminal domain"/>
    <property type="match status" value="1"/>
</dbReference>
<keyword evidence="5" id="KW-0067">ATP-binding</keyword>
<evidence type="ECO:0000313" key="11">
    <source>
        <dbReference type="Proteomes" id="UP000092596"/>
    </source>
</evidence>
<dbReference type="KEGG" id="dva:DAD186_04740"/>
<dbReference type="InterPro" id="IPR006203">
    <property type="entry name" value="GHMP_knse_ATP-bd_CS"/>
</dbReference>
<evidence type="ECO:0000259" key="9">
    <source>
        <dbReference type="Pfam" id="PF10509"/>
    </source>
</evidence>
<dbReference type="Pfam" id="PF08544">
    <property type="entry name" value="GHMP_kinases_C"/>
    <property type="match status" value="1"/>
</dbReference>
<dbReference type="SUPFAM" id="SSF54211">
    <property type="entry name" value="Ribosomal protein S5 domain 2-like"/>
    <property type="match status" value="1"/>
</dbReference>
<dbReference type="GO" id="GO:0005829">
    <property type="term" value="C:cytosol"/>
    <property type="evidence" value="ECO:0007669"/>
    <property type="project" value="TreeGrafter"/>
</dbReference>
<keyword evidence="6" id="KW-0299">Galactose metabolism</keyword>
<protein>
    <recommendedName>
        <fullName evidence="12">Galactokinase</fullName>
    </recommendedName>
</protein>
<dbReference type="InterPro" id="IPR000705">
    <property type="entry name" value="Galactokinase"/>
</dbReference>
<name>A0A1B0ZGF1_9MICO</name>
<dbReference type="PRINTS" id="PR00959">
    <property type="entry name" value="MEVGALKINASE"/>
</dbReference>
<gene>
    <name evidence="10" type="ORF">DAD186_04740</name>
</gene>
<organism evidence="10 11">
    <name type="scientific">Dermabacter vaginalis</name>
    <dbReference type="NCBI Taxonomy" id="1630135"/>
    <lineage>
        <taxon>Bacteria</taxon>
        <taxon>Bacillati</taxon>
        <taxon>Actinomycetota</taxon>
        <taxon>Actinomycetes</taxon>
        <taxon>Micrococcales</taxon>
        <taxon>Dermabacteraceae</taxon>
        <taxon>Dermabacter</taxon>
    </lineage>
</organism>
<dbReference type="InterPro" id="IPR019539">
    <property type="entry name" value="GalKase_N"/>
</dbReference>
<keyword evidence="4" id="KW-0418">Kinase</keyword>
<dbReference type="Proteomes" id="UP000092596">
    <property type="component" value="Chromosome"/>
</dbReference>
<keyword evidence="3" id="KW-0547">Nucleotide-binding</keyword>
<evidence type="ECO:0000256" key="5">
    <source>
        <dbReference type="ARBA" id="ARBA00022840"/>
    </source>
</evidence>
<evidence type="ECO:0008006" key="12">
    <source>
        <dbReference type="Google" id="ProtNLM"/>
    </source>
</evidence>
<proteinExistence type="inferred from homology"/>
<dbReference type="InterPro" id="IPR036554">
    <property type="entry name" value="GHMP_kinase_C_sf"/>
</dbReference>
<dbReference type="EMBL" id="CP012117">
    <property type="protein sequence ID" value="ANP27029.1"/>
    <property type="molecule type" value="Genomic_DNA"/>
</dbReference>
<keyword evidence="6" id="KW-0119">Carbohydrate metabolism</keyword>
<evidence type="ECO:0000313" key="10">
    <source>
        <dbReference type="EMBL" id="ANP27029.1"/>
    </source>
</evidence>
<comment type="similarity">
    <text evidence="1">Belongs to the GHMP kinase family. GalK subfamily.</text>
</comment>
<evidence type="ECO:0000259" key="7">
    <source>
        <dbReference type="Pfam" id="PF00288"/>
    </source>
</evidence>
<dbReference type="InterPro" id="IPR014721">
    <property type="entry name" value="Ribsml_uS5_D2-typ_fold_subgr"/>
</dbReference>
<dbReference type="Pfam" id="PF10509">
    <property type="entry name" value="GalKase_gal_bdg"/>
    <property type="match status" value="1"/>
</dbReference>